<reference evidence="1" key="1">
    <citation type="submission" date="2020-04" db="EMBL/GenBank/DDBJ databases">
        <title>Hybrid Assembly of Korean Phytophthora infestans isolates.</title>
        <authorList>
            <person name="Prokchorchik M."/>
            <person name="Lee Y."/>
            <person name="Seo J."/>
            <person name="Cho J.-H."/>
            <person name="Park Y.-E."/>
            <person name="Jang D.-C."/>
            <person name="Im J.-S."/>
            <person name="Choi J.-G."/>
            <person name="Park H.-J."/>
            <person name="Lee G.-B."/>
            <person name="Lee Y.-G."/>
            <person name="Hong S.-Y."/>
            <person name="Cho K."/>
            <person name="Sohn K.H."/>
        </authorList>
    </citation>
    <scope>NUCLEOTIDE SEQUENCE</scope>
    <source>
        <strain evidence="1">KR_1_A1</strain>
        <strain evidence="2">KR_2_A2</strain>
    </source>
</reference>
<organism evidence="1 3">
    <name type="scientific">Phytophthora infestans</name>
    <name type="common">Potato late blight agent</name>
    <name type="synonym">Botrytis infestans</name>
    <dbReference type="NCBI Taxonomy" id="4787"/>
    <lineage>
        <taxon>Eukaryota</taxon>
        <taxon>Sar</taxon>
        <taxon>Stramenopiles</taxon>
        <taxon>Oomycota</taxon>
        <taxon>Peronosporomycetes</taxon>
        <taxon>Peronosporales</taxon>
        <taxon>Peronosporaceae</taxon>
        <taxon>Phytophthora</taxon>
    </lineage>
</organism>
<dbReference type="Proteomes" id="UP000602510">
    <property type="component" value="Unassembled WGS sequence"/>
</dbReference>
<proteinExistence type="predicted"/>
<evidence type="ECO:0000313" key="1">
    <source>
        <dbReference type="EMBL" id="KAF4031254.1"/>
    </source>
</evidence>
<gene>
    <name evidence="1" type="ORF">GN244_ATG16898</name>
    <name evidence="2" type="ORF">GN958_ATG22683</name>
</gene>
<sequence>MQRQVDPAERSIDGPGWLLPRDVGATEGGDFTYGQVTEYDGNTVTVTDVEGDKLVAQSDVAEPTIDSTGSLFQAHPLILVGLLGKNGQRGTRSIPKLLAGITTPAS</sequence>
<accession>A0A833SI07</accession>
<comment type="caution">
    <text evidence="1">The sequence shown here is derived from an EMBL/GenBank/DDBJ whole genome shotgun (WGS) entry which is preliminary data.</text>
</comment>
<protein>
    <submittedName>
        <fullName evidence="1">Uncharacterized protein</fullName>
    </submittedName>
</protein>
<name>A0A833SI07_PHYIN</name>
<dbReference type="Proteomes" id="UP000704712">
    <property type="component" value="Unassembled WGS sequence"/>
</dbReference>
<dbReference type="EMBL" id="JAACNO010003188">
    <property type="protein sequence ID" value="KAF4128137.1"/>
    <property type="molecule type" value="Genomic_DNA"/>
</dbReference>
<dbReference type="AlphaFoldDB" id="A0A833SI07"/>
<dbReference type="EMBL" id="WSZM01000595">
    <property type="protein sequence ID" value="KAF4031254.1"/>
    <property type="molecule type" value="Genomic_DNA"/>
</dbReference>
<evidence type="ECO:0000313" key="3">
    <source>
        <dbReference type="Proteomes" id="UP000602510"/>
    </source>
</evidence>
<evidence type="ECO:0000313" key="2">
    <source>
        <dbReference type="EMBL" id="KAF4128137.1"/>
    </source>
</evidence>
<keyword evidence="3" id="KW-1185">Reference proteome</keyword>